<keyword evidence="1" id="KW-0695">RNA-directed DNA polymerase</keyword>
<dbReference type="Gene3D" id="2.40.70.10">
    <property type="entry name" value="Acid Proteases"/>
    <property type="match status" value="1"/>
</dbReference>
<keyword evidence="2" id="KW-1185">Reference proteome</keyword>
<reference evidence="1" key="2">
    <citation type="submission" date="2022-01" db="EMBL/GenBank/DDBJ databases">
        <authorList>
            <person name="Yamashiro T."/>
            <person name="Shiraishi A."/>
            <person name="Satake H."/>
            <person name="Nakayama K."/>
        </authorList>
    </citation>
    <scope>NUCLEOTIDE SEQUENCE</scope>
</reference>
<dbReference type="Proteomes" id="UP001151760">
    <property type="component" value="Unassembled WGS sequence"/>
</dbReference>
<dbReference type="InterPro" id="IPR021109">
    <property type="entry name" value="Peptidase_aspartic_dom_sf"/>
</dbReference>
<gene>
    <name evidence="1" type="ORF">Tco_1004775</name>
</gene>
<proteinExistence type="predicted"/>
<organism evidence="1 2">
    <name type="scientific">Tanacetum coccineum</name>
    <dbReference type="NCBI Taxonomy" id="301880"/>
    <lineage>
        <taxon>Eukaryota</taxon>
        <taxon>Viridiplantae</taxon>
        <taxon>Streptophyta</taxon>
        <taxon>Embryophyta</taxon>
        <taxon>Tracheophyta</taxon>
        <taxon>Spermatophyta</taxon>
        <taxon>Magnoliopsida</taxon>
        <taxon>eudicotyledons</taxon>
        <taxon>Gunneridae</taxon>
        <taxon>Pentapetalae</taxon>
        <taxon>asterids</taxon>
        <taxon>campanulids</taxon>
        <taxon>Asterales</taxon>
        <taxon>Asteraceae</taxon>
        <taxon>Asteroideae</taxon>
        <taxon>Anthemideae</taxon>
        <taxon>Anthemidinae</taxon>
        <taxon>Tanacetum</taxon>
    </lineage>
</organism>
<dbReference type="GO" id="GO:0003964">
    <property type="term" value="F:RNA-directed DNA polymerase activity"/>
    <property type="evidence" value="ECO:0007669"/>
    <property type="project" value="UniProtKB-KW"/>
</dbReference>
<name>A0ABQ5FER2_9ASTR</name>
<keyword evidence="1" id="KW-0808">Transferase</keyword>
<dbReference type="EMBL" id="BQNB010017271">
    <property type="protein sequence ID" value="GJT61242.1"/>
    <property type="molecule type" value="Genomic_DNA"/>
</dbReference>
<accession>A0ABQ5FER2</accession>
<evidence type="ECO:0000313" key="2">
    <source>
        <dbReference type="Proteomes" id="UP001151760"/>
    </source>
</evidence>
<reference evidence="1" key="1">
    <citation type="journal article" date="2022" name="Int. J. Mol. Sci.">
        <title>Draft Genome of Tanacetum Coccineum: Genomic Comparison of Closely Related Tanacetum-Family Plants.</title>
        <authorList>
            <person name="Yamashiro T."/>
            <person name="Shiraishi A."/>
            <person name="Nakayama K."/>
            <person name="Satake H."/>
        </authorList>
    </citation>
    <scope>NUCLEOTIDE SEQUENCE</scope>
</reference>
<sequence>MTRRSTHKLVKPSVRFEYGVLSPDTAAKRLKFLPKIDEKAHFELKGQFLKELHDNTFSGADNEDVNEHIEKVLEIVDLFHIPEHDKTLSQAWECFKELLLRCPQHYLTNMQEVILFYKGLDVPTRQILDFKGAIPSMNATNAKKAIQDMVDYYQKWHNGTSTRARSTNTSDGLAAIQAQLNNLGREIKKVNELVYVALVGCESCNGPHYTKDCPLKEDGKTIKEAYYTQFRVPFLQGGRYRAAALGFYQRDNANPLYLERRQIVEESLSKFMAESAKRHAKNSNLIKEIRVLTDDYQEMDLLDSATYIKSFLREKPRMGYQMEALTYMNDSGILEETLHPKEKYPGSFTLYCYINDICFEKALAKLGASVSLMPYSTFTNLGLDELAPTKLIVKLADITIKCPKGVVEDVLVGIDKFVFLMDFVVLDMPEDIKVPLILERPFLSTAHAKIDVFKRKIALKIGNDKIISLDHVYGDYIELNDLNEPLELWRNQVEDLGPTIEDGEVIDKPIIKEIETWNDDEEANGINEYPSFYDNDRKIHIDCAYNLQFSCMIGFKRVNANFFPILSINIMSKKFFNYILKDKMIFKGKNVIGAFINVPTFVGNFSIITDFAVFENIDAYRDEGMSDIIVGKPFRREICIKAMRFDGMITIYNGNNSVSEQNKLNGMSHPYQKLKSFYKEVLNLGPEYIRDAKIEETLKCGHVSIHEME</sequence>
<dbReference type="PANTHER" id="PTHR33067">
    <property type="entry name" value="RNA-DIRECTED DNA POLYMERASE-RELATED"/>
    <property type="match status" value="1"/>
</dbReference>
<keyword evidence="1" id="KW-0548">Nucleotidyltransferase</keyword>
<comment type="caution">
    <text evidence="1">The sequence shown here is derived from an EMBL/GenBank/DDBJ whole genome shotgun (WGS) entry which is preliminary data.</text>
</comment>
<dbReference type="CDD" id="cd00303">
    <property type="entry name" value="retropepsin_like"/>
    <property type="match status" value="1"/>
</dbReference>
<dbReference type="PANTHER" id="PTHR33067:SF35">
    <property type="entry name" value="ASPARTIC PEPTIDASE DDI1-TYPE DOMAIN-CONTAINING PROTEIN"/>
    <property type="match status" value="1"/>
</dbReference>
<protein>
    <submittedName>
        <fullName evidence="1">Reverse transcriptase domain-containing protein</fullName>
    </submittedName>
</protein>
<evidence type="ECO:0000313" key="1">
    <source>
        <dbReference type="EMBL" id="GJT61242.1"/>
    </source>
</evidence>